<reference evidence="1 2" key="1">
    <citation type="submission" date="2019-09" db="EMBL/GenBank/DDBJ databases">
        <title>Ecophysiology of the spiral-shaped methanotroph Methylospira mobilis as revealed by the complete genome sequence.</title>
        <authorList>
            <person name="Oshkin I.Y."/>
            <person name="Dedysh S.N."/>
            <person name="Miroshnikov K."/>
            <person name="Danilova O.V."/>
            <person name="Hakobyan A."/>
            <person name="Liesack W."/>
        </authorList>
    </citation>
    <scope>NUCLEOTIDE SEQUENCE [LARGE SCALE GENOMIC DNA]</scope>
    <source>
        <strain evidence="1 2">Shm1</strain>
    </source>
</reference>
<dbReference type="InParanoid" id="A0A5Q0BSB7"/>
<dbReference type="KEGG" id="mmob:F6R98_11575"/>
<dbReference type="EMBL" id="CP044205">
    <property type="protein sequence ID" value="QFY45074.1"/>
    <property type="molecule type" value="Genomic_DNA"/>
</dbReference>
<name>A0A5Q0BSB7_9GAMM</name>
<evidence type="ECO:0000313" key="1">
    <source>
        <dbReference type="EMBL" id="QFY45074.1"/>
    </source>
</evidence>
<dbReference type="Pfam" id="PF05954">
    <property type="entry name" value="Phage_GPD"/>
    <property type="match status" value="1"/>
</dbReference>
<protein>
    <submittedName>
        <fullName evidence="1">Uncharacterized protein</fullName>
    </submittedName>
</protein>
<dbReference type="AlphaFoldDB" id="A0A5Q0BSB7"/>
<keyword evidence="2" id="KW-1185">Reference proteome</keyword>
<dbReference type="SUPFAM" id="SSF69279">
    <property type="entry name" value="Phage tail proteins"/>
    <property type="match status" value="1"/>
</dbReference>
<evidence type="ECO:0000313" key="2">
    <source>
        <dbReference type="Proteomes" id="UP000325755"/>
    </source>
</evidence>
<dbReference type="Gene3D" id="3.55.50.10">
    <property type="entry name" value="Baseplate protein-like domains"/>
    <property type="match status" value="1"/>
</dbReference>
<dbReference type="OrthoDB" id="9762420at2"/>
<dbReference type="Proteomes" id="UP000325755">
    <property type="component" value="Chromosome"/>
</dbReference>
<organism evidence="1 2">
    <name type="scientific">Candidatus Methylospira mobilis</name>
    <dbReference type="NCBI Taxonomy" id="1808979"/>
    <lineage>
        <taxon>Bacteria</taxon>
        <taxon>Pseudomonadati</taxon>
        <taxon>Pseudomonadota</taxon>
        <taxon>Gammaproteobacteria</taxon>
        <taxon>Methylococcales</taxon>
        <taxon>Methylococcaceae</taxon>
        <taxon>Candidatus Methylospira</taxon>
    </lineage>
</organism>
<gene>
    <name evidence="1" type="ORF">F6R98_11575</name>
</gene>
<dbReference type="Gene3D" id="2.30.110.50">
    <property type="match status" value="1"/>
</dbReference>
<proteinExistence type="predicted"/>
<sequence>MTDSTGPNAGYEVKLKNNGRYSDGHEFPALPYICQYQESYLGFITRWAERLGIYWWYQAENISGGICKKIVFSDVNTAHTAHTWELQYQPDLGCRPRLKKPSSGTDA</sequence>
<accession>A0A5Q0BSB7</accession>